<accession>A0AA40SRX9</accession>
<keyword evidence="3" id="KW-1185">Reference proteome</keyword>
<evidence type="ECO:0000256" key="1">
    <source>
        <dbReference type="SAM" id="MobiDB-lite"/>
    </source>
</evidence>
<dbReference type="EMBL" id="JACIFH010000001">
    <property type="protein sequence ID" value="MBB4141351.1"/>
    <property type="molecule type" value="Genomic_DNA"/>
</dbReference>
<sequence length="93" mass="10125">MSALGPTDDLPPGERSDLAGLPPTYLDAGSAELFRDAIVSFASSLWAKGCRAELHVWSGGFHASDCVDETPIVSAEAHRARREWMRRWLAGDL</sequence>
<dbReference type="AlphaFoldDB" id="A0AA40SRX9"/>
<comment type="caution">
    <text evidence="2">The sequence shown here is derived from an EMBL/GenBank/DDBJ whole genome shotgun (WGS) entry which is preliminary data.</text>
</comment>
<dbReference type="SUPFAM" id="SSF53474">
    <property type="entry name" value="alpha/beta-Hydrolases"/>
    <property type="match status" value="1"/>
</dbReference>
<dbReference type="Gene3D" id="3.40.50.1820">
    <property type="entry name" value="alpha/beta hydrolase"/>
    <property type="match status" value="1"/>
</dbReference>
<gene>
    <name evidence="2" type="ORF">BKA10_003145</name>
</gene>
<proteinExistence type="predicted"/>
<protein>
    <submittedName>
        <fullName evidence="2">Acetyl esterase/lipase</fullName>
    </submittedName>
</protein>
<evidence type="ECO:0000313" key="3">
    <source>
        <dbReference type="Proteomes" id="UP000549113"/>
    </source>
</evidence>
<reference evidence="2 3" key="1">
    <citation type="submission" date="2020-08" db="EMBL/GenBank/DDBJ databases">
        <title>Sequencing the genomes of 1000 actinobacteria strains.</title>
        <authorList>
            <person name="Klenk H.-P."/>
        </authorList>
    </citation>
    <scope>NUCLEOTIDE SEQUENCE [LARGE SCALE GENOMIC DNA]</scope>
    <source>
        <strain evidence="2 3">DSM 19600</strain>
    </source>
</reference>
<dbReference type="Proteomes" id="UP000549113">
    <property type="component" value="Unassembled WGS sequence"/>
</dbReference>
<feature type="region of interest" description="Disordered" evidence="1">
    <location>
        <begin position="1"/>
        <end position="21"/>
    </location>
</feature>
<evidence type="ECO:0000313" key="2">
    <source>
        <dbReference type="EMBL" id="MBB4141351.1"/>
    </source>
</evidence>
<organism evidence="2 3">
    <name type="scientific">Microbacterium invictum</name>
    <dbReference type="NCBI Taxonomy" id="515415"/>
    <lineage>
        <taxon>Bacteria</taxon>
        <taxon>Bacillati</taxon>
        <taxon>Actinomycetota</taxon>
        <taxon>Actinomycetes</taxon>
        <taxon>Micrococcales</taxon>
        <taxon>Microbacteriaceae</taxon>
        <taxon>Microbacterium</taxon>
    </lineage>
</organism>
<dbReference type="InterPro" id="IPR029058">
    <property type="entry name" value="AB_hydrolase_fold"/>
</dbReference>
<name>A0AA40SRX9_9MICO</name>